<feature type="domain" description="tRNA-specific 2-thiouridylase MnmA-like C-terminal" evidence="13">
    <location>
        <begin position="290"/>
        <end position="368"/>
    </location>
</feature>
<comment type="similarity">
    <text evidence="3">Belongs to the MnmA/TRMU family.</text>
</comment>
<dbReference type="NCBIfam" id="TIGR00420">
    <property type="entry name" value="trmU"/>
    <property type="match status" value="1"/>
</dbReference>
<sequence length="391" mass="44177">MRTGLKKIVCGMSGGVDSSVAAYLLKKRGHEVVGLFMKNWDIADEKGKCSSDADREDAQYVCDRLKIPLHDVNFVKEYWNEVFSTLIKGYENGYTPNPDILCNKHIKFKYFFDHALNNIGADAIATGHYVKTSVFENLENPDTSEGIKLMLPLDQWKDQTLFLSQIPQRALQKSVFPLGDIFKKDVKKIAESIGLDRIAKKKESMGICFIGKRNFQSFVEEYIEQNPGNFVDVETGEIVGTHKGAHYWTIGQRTHLSGLDKAYFVSSLDTASQTIYVAKGTDHPALFFETLFTEPVHWIRKPPRDLIQNQMCDVGFRYQHVHPVSPCTLTLSGGNSLIVSLAQPMRSIAAGQYAVFYKDNECLGSARILRTGPSLYVLNYKDRVKFAREFS</sequence>
<dbReference type="Gene3D" id="3.40.50.620">
    <property type="entry name" value="HUPs"/>
    <property type="match status" value="1"/>
</dbReference>
<comment type="subcellular location">
    <subcellularLocation>
        <location evidence="2">Mitochondrion</location>
    </subcellularLocation>
</comment>
<dbReference type="InterPro" id="IPR046885">
    <property type="entry name" value="MnmA-like_C"/>
</dbReference>
<dbReference type="EC" id="2.8.1.14" evidence="4"/>
<dbReference type="FunFam" id="3.40.50.620:FF:000104">
    <property type="entry name" value="Mitochondrial tRNA-specific 2-thiouridylase 1"/>
    <property type="match status" value="1"/>
</dbReference>
<dbReference type="HAMAP" id="MF_00144">
    <property type="entry name" value="tRNA_thiouridyl_MnmA"/>
    <property type="match status" value="1"/>
</dbReference>
<dbReference type="Proteomes" id="UP000507470">
    <property type="component" value="Unassembled WGS sequence"/>
</dbReference>
<dbReference type="InterPro" id="IPR014729">
    <property type="entry name" value="Rossmann-like_a/b/a_fold"/>
</dbReference>
<dbReference type="NCBIfam" id="NF001138">
    <property type="entry name" value="PRK00143.1"/>
    <property type="match status" value="1"/>
</dbReference>
<dbReference type="CDD" id="cd01998">
    <property type="entry name" value="MnmA_TRMU-like"/>
    <property type="match status" value="1"/>
</dbReference>
<dbReference type="Pfam" id="PF03054">
    <property type="entry name" value="tRNA_Me_trans"/>
    <property type="match status" value="1"/>
</dbReference>
<protein>
    <recommendedName>
        <fullName evidence="4">tRNA-5-taurinomethyluridine 2-sulfurtransferase</fullName>
        <ecNumber evidence="4">2.8.1.14</ecNumber>
    </recommendedName>
</protein>
<reference evidence="15 16" key="1">
    <citation type="submission" date="2020-06" db="EMBL/GenBank/DDBJ databases">
        <authorList>
            <person name="Li R."/>
            <person name="Bekaert M."/>
        </authorList>
    </citation>
    <scope>NUCLEOTIDE SEQUENCE [LARGE SCALE GENOMIC DNA]</scope>
    <source>
        <strain evidence="16">wild</strain>
    </source>
</reference>
<dbReference type="OrthoDB" id="3685at2759"/>
<evidence type="ECO:0000313" key="16">
    <source>
        <dbReference type="Proteomes" id="UP000507470"/>
    </source>
</evidence>
<evidence type="ECO:0000256" key="12">
    <source>
        <dbReference type="ARBA" id="ARBA00049564"/>
    </source>
</evidence>
<dbReference type="InterPro" id="IPR023382">
    <property type="entry name" value="MnmA-like_central_sf"/>
</dbReference>
<dbReference type="GO" id="GO:0005524">
    <property type="term" value="F:ATP binding"/>
    <property type="evidence" value="ECO:0007669"/>
    <property type="project" value="UniProtKB-KW"/>
</dbReference>
<evidence type="ECO:0000256" key="7">
    <source>
        <dbReference type="ARBA" id="ARBA00022694"/>
    </source>
</evidence>
<proteinExistence type="inferred from homology"/>
<keyword evidence="9" id="KW-0067">ATP-binding</keyword>
<evidence type="ECO:0000256" key="2">
    <source>
        <dbReference type="ARBA" id="ARBA00004173"/>
    </source>
</evidence>
<evidence type="ECO:0000256" key="1">
    <source>
        <dbReference type="ARBA" id="ARBA00003986"/>
    </source>
</evidence>
<evidence type="ECO:0000256" key="3">
    <source>
        <dbReference type="ARBA" id="ARBA00006191"/>
    </source>
</evidence>
<evidence type="ECO:0000256" key="6">
    <source>
        <dbReference type="ARBA" id="ARBA00022679"/>
    </source>
</evidence>
<evidence type="ECO:0000256" key="11">
    <source>
        <dbReference type="ARBA" id="ARBA00023157"/>
    </source>
</evidence>
<dbReference type="PANTHER" id="PTHR11933:SF5">
    <property type="entry name" value="MITOCHONDRIAL TRNA-SPECIFIC 2-THIOURIDYLASE 1"/>
    <property type="match status" value="1"/>
</dbReference>
<keyword evidence="16" id="KW-1185">Reference proteome</keyword>
<dbReference type="GO" id="GO:0061708">
    <property type="term" value="F:tRNA-5-taurinomethyluridine 2-sulfurtransferase"/>
    <property type="evidence" value="ECO:0007669"/>
    <property type="project" value="UniProtKB-EC"/>
</dbReference>
<evidence type="ECO:0000256" key="10">
    <source>
        <dbReference type="ARBA" id="ARBA00022884"/>
    </source>
</evidence>
<keyword evidence="11" id="KW-1015">Disulfide bond</keyword>
<keyword evidence="10" id="KW-0694">RNA-binding</keyword>
<dbReference type="FunFam" id="2.30.30.280:FF:000001">
    <property type="entry name" value="tRNA-specific 2-thiouridylase MnmA"/>
    <property type="match status" value="1"/>
</dbReference>
<evidence type="ECO:0000256" key="5">
    <source>
        <dbReference type="ARBA" id="ARBA00022555"/>
    </source>
</evidence>
<feature type="domain" description="tRNA-specific 2-thiouridylase MnmA-like central" evidence="14">
    <location>
        <begin position="216"/>
        <end position="279"/>
    </location>
</feature>
<dbReference type="SUPFAM" id="SSF52402">
    <property type="entry name" value="Adenine nucleotide alpha hydrolases-like"/>
    <property type="match status" value="1"/>
</dbReference>
<dbReference type="Pfam" id="PF20258">
    <property type="entry name" value="tRNA_Me_trans_C"/>
    <property type="match status" value="1"/>
</dbReference>
<dbReference type="PANTHER" id="PTHR11933">
    <property type="entry name" value="TRNA 5-METHYLAMINOMETHYL-2-THIOURIDYLATE -METHYLTRANSFERASE"/>
    <property type="match status" value="1"/>
</dbReference>
<dbReference type="InterPro" id="IPR046884">
    <property type="entry name" value="MnmA-like_central"/>
</dbReference>
<dbReference type="AlphaFoldDB" id="A0A6J8BE23"/>
<accession>A0A6J8BE23</accession>
<keyword evidence="5" id="KW-0820">tRNA-binding</keyword>
<dbReference type="Gene3D" id="2.30.30.280">
    <property type="entry name" value="Adenine nucleotide alpha hydrolases-like domains"/>
    <property type="match status" value="1"/>
</dbReference>
<dbReference type="InterPro" id="IPR004506">
    <property type="entry name" value="MnmA-like"/>
</dbReference>
<keyword evidence="6 15" id="KW-0808">Transferase</keyword>
<dbReference type="EMBL" id="CACVKT020003084">
    <property type="protein sequence ID" value="CAC5381661.1"/>
    <property type="molecule type" value="Genomic_DNA"/>
</dbReference>
<evidence type="ECO:0000256" key="9">
    <source>
        <dbReference type="ARBA" id="ARBA00022840"/>
    </source>
</evidence>
<evidence type="ECO:0000259" key="14">
    <source>
        <dbReference type="Pfam" id="PF20259"/>
    </source>
</evidence>
<dbReference type="Gene3D" id="2.40.30.10">
    <property type="entry name" value="Translation factors"/>
    <property type="match status" value="1"/>
</dbReference>
<evidence type="ECO:0000256" key="8">
    <source>
        <dbReference type="ARBA" id="ARBA00022741"/>
    </source>
</evidence>
<dbReference type="GO" id="GO:0002143">
    <property type="term" value="P:tRNA wobble position uridine thiolation"/>
    <property type="evidence" value="ECO:0007669"/>
    <property type="project" value="TreeGrafter"/>
</dbReference>
<evidence type="ECO:0000313" key="15">
    <source>
        <dbReference type="EMBL" id="CAC5381661.1"/>
    </source>
</evidence>
<evidence type="ECO:0000256" key="4">
    <source>
        <dbReference type="ARBA" id="ARBA00011953"/>
    </source>
</evidence>
<dbReference type="Pfam" id="PF20259">
    <property type="entry name" value="tRNA_Me_trans_M"/>
    <property type="match status" value="1"/>
</dbReference>
<dbReference type="GO" id="GO:0000049">
    <property type="term" value="F:tRNA binding"/>
    <property type="evidence" value="ECO:0007669"/>
    <property type="project" value="UniProtKB-KW"/>
</dbReference>
<organism evidence="15 16">
    <name type="scientific">Mytilus coruscus</name>
    <name type="common">Sea mussel</name>
    <dbReference type="NCBI Taxonomy" id="42192"/>
    <lineage>
        <taxon>Eukaryota</taxon>
        <taxon>Metazoa</taxon>
        <taxon>Spiralia</taxon>
        <taxon>Lophotrochozoa</taxon>
        <taxon>Mollusca</taxon>
        <taxon>Bivalvia</taxon>
        <taxon>Autobranchia</taxon>
        <taxon>Pteriomorphia</taxon>
        <taxon>Mytilida</taxon>
        <taxon>Mytiloidea</taxon>
        <taxon>Mytilidae</taxon>
        <taxon>Mytilinae</taxon>
        <taxon>Mytilus</taxon>
    </lineage>
</organism>
<evidence type="ECO:0000259" key="13">
    <source>
        <dbReference type="Pfam" id="PF20258"/>
    </source>
</evidence>
<gene>
    <name evidence="15" type="ORF">MCOR_17534</name>
</gene>
<name>A0A6J8BE23_MYTCO</name>
<dbReference type="GO" id="GO:0005739">
    <property type="term" value="C:mitochondrion"/>
    <property type="evidence" value="ECO:0007669"/>
    <property type="project" value="UniProtKB-SubCell"/>
</dbReference>
<keyword evidence="7" id="KW-0819">tRNA processing</keyword>
<comment type="catalytic activity">
    <reaction evidence="12">
        <text>5-taurinomethyluridine(34) in tRNA + S-sulfanyl-L-cysteinyl-[protein] + AH2 + ATP = 5-taurinomethyl-2-thiouridine(34) in tRNA + L-cysteinyl-[protein] + A + AMP + diphosphate + H(+)</text>
        <dbReference type="Rhea" id="RHEA:47040"/>
        <dbReference type="Rhea" id="RHEA-COMP:10131"/>
        <dbReference type="Rhea" id="RHEA-COMP:11726"/>
        <dbReference type="Rhea" id="RHEA-COMP:11732"/>
        <dbReference type="Rhea" id="RHEA-COMP:11733"/>
        <dbReference type="ChEBI" id="CHEBI:13193"/>
        <dbReference type="ChEBI" id="CHEBI:15378"/>
        <dbReference type="ChEBI" id="CHEBI:17499"/>
        <dbReference type="ChEBI" id="CHEBI:29950"/>
        <dbReference type="ChEBI" id="CHEBI:30616"/>
        <dbReference type="ChEBI" id="CHEBI:33019"/>
        <dbReference type="ChEBI" id="CHEBI:61963"/>
        <dbReference type="ChEBI" id="CHEBI:87171"/>
        <dbReference type="ChEBI" id="CHEBI:87172"/>
        <dbReference type="ChEBI" id="CHEBI:456215"/>
        <dbReference type="EC" id="2.8.1.14"/>
    </reaction>
</comment>
<keyword evidence="8" id="KW-0547">Nucleotide-binding</keyword>
<comment type="function">
    <text evidence="1">Catalyzes the 2-thiolation of uridine at the wobble position (U34) of mitochondrial tRNA(Lys), tRNA(Glu) and tRNA(Gln). Required for the formation of 5-taurinomethyl-2-thiouridine (tm5s2U) of mitochondrial tRNA(Lys), tRNA(Glu), and tRNA(Gln) at the wobble position. ATP is required to activate the C2 atom of the wobble base.</text>
</comment>